<dbReference type="PROSITE" id="PS50977">
    <property type="entry name" value="HTH_TETR_2"/>
    <property type="match status" value="1"/>
</dbReference>
<dbReference type="Pfam" id="PF17935">
    <property type="entry name" value="TetR_C_27"/>
    <property type="match status" value="1"/>
</dbReference>
<dbReference type="Gene3D" id="1.10.10.60">
    <property type="entry name" value="Homeodomain-like"/>
    <property type="match status" value="1"/>
</dbReference>
<evidence type="ECO:0000256" key="4">
    <source>
        <dbReference type="PROSITE-ProRule" id="PRU00335"/>
    </source>
</evidence>
<protein>
    <submittedName>
        <fullName evidence="6">Transcriptional regulator, TetR family</fullName>
    </submittedName>
</protein>
<dbReference type="EMBL" id="FMTM01000018">
    <property type="protein sequence ID" value="SCW88922.1"/>
    <property type="molecule type" value="Genomic_DNA"/>
</dbReference>
<dbReference type="RefSeq" id="WP_092588527.1">
    <property type="nucleotide sequence ID" value="NZ_FMTM01000018.1"/>
</dbReference>
<dbReference type="PANTHER" id="PTHR30055:SF151">
    <property type="entry name" value="TRANSCRIPTIONAL REGULATORY PROTEIN"/>
    <property type="match status" value="1"/>
</dbReference>
<evidence type="ECO:0000256" key="2">
    <source>
        <dbReference type="ARBA" id="ARBA00023125"/>
    </source>
</evidence>
<dbReference type="GO" id="GO:0000976">
    <property type="term" value="F:transcription cis-regulatory region binding"/>
    <property type="evidence" value="ECO:0007669"/>
    <property type="project" value="TreeGrafter"/>
</dbReference>
<evidence type="ECO:0000256" key="1">
    <source>
        <dbReference type="ARBA" id="ARBA00023015"/>
    </source>
</evidence>
<dbReference type="PRINTS" id="PR00455">
    <property type="entry name" value="HTHTETR"/>
</dbReference>
<feature type="domain" description="HTH tetR-type" evidence="5">
    <location>
        <begin position="6"/>
        <end position="66"/>
    </location>
</feature>
<dbReference type="InterPro" id="IPR001647">
    <property type="entry name" value="HTH_TetR"/>
</dbReference>
<keyword evidence="3" id="KW-0804">Transcription</keyword>
<evidence type="ECO:0000313" key="7">
    <source>
        <dbReference type="Proteomes" id="UP000199542"/>
    </source>
</evidence>
<feature type="DNA-binding region" description="H-T-H motif" evidence="4">
    <location>
        <begin position="29"/>
        <end position="48"/>
    </location>
</feature>
<name>A0A1G4U5I9_9HYPH</name>
<evidence type="ECO:0000256" key="3">
    <source>
        <dbReference type="ARBA" id="ARBA00023163"/>
    </source>
</evidence>
<accession>A0A1G4U5I9</accession>
<dbReference type="InterPro" id="IPR041478">
    <property type="entry name" value="TetR_C_27"/>
</dbReference>
<dbReference type="AlphaFoldDB" id="A0A1G4U5I9"/>
<dbReference type="Proteomes" id="UP000199542">
    <property type="component" value="Unassembled WGS sequence"/>
</dbReference>
<keyword evidence="1" id="KW-0805">Transcription regulation</keyword>
<dbReference type="PANTHER" id="PTHR30055">
    <property type="entry name" value="HTH-TYPE TRANSCRIPTIONAL REGULATOR RUTR"/>
    <property type="match status" value="1"/>
</dbReference>
<reference evidence="6 7" key="1">
    <citation type="submission" date="2016-10" db="EMBL/GenBank/DDBJ databases">
        <authorList>
            <person name="de Groot N.N."/>
        </authorList>
    </citation>
    <scope>NUCLEOTIDE SEQUENCE [LARGE SCALE GENOMIC DNA]</scope>
    <source>
        <strain evidence="6 7">CGMCC 1.3401</strain>
    </source>
</reference>
<dbReference type="Gene3D" id="1.10.357.10">
    <property type="entry name" value="Tetracycline Repressor, domain 2"/>
    <property type="match status" value="1"/>
</dbReference>
<keyword evidence="2 4" id="KW-0238">DNA-binding</keyword>
<proteinExistence type="predicted"/>
<evidence type="ECO:0000313" key="6">
    <source>
        <dbReference type="EMBL" id="SCW88922.1"/>
    </source>
</evidence>
<gene>
    <name evidence="6" type="ORF">SAMN02927900_06167</name>
</gene>
<dbReference type="SUPFAM" id="SSF46689">
    <property type="entry name" value="Homeodomain-like"/>
    <property type="match status" value="1"/>
</dbReference>
<organism evidence="6 7">
    <name type="scientific">Rhizobium mongolense subsp. loessense</name>
    <dbReference type="NCBI Taxonomy" id="158890"/>
    <lineage>
        <taxon>Bacteria</taxon>
        <taxon>Pseudomonadati</taxon>
        <taxon>Pseudomonadota</taxon>
        <taxon>Alphaproteobacteria</taxon>
        <taxon>Hyphomicrobiales</taxon>
        <taxon>Rhizobiaceae</taxon>
        <taxon>Rhizobium/Agrobacterium group</taxon>
        <taxon>Rhizobium</taxon>
    </lineage>
</organism>
<evidence type="ECO:0000259" key="5">
    <source>
        <dbReference type="PROSITE" id="PS50977"/>
    </source>
</evidence>
<dbReference type="SUPFAM" id="SSF48498">
    <property type="entry name" value="Tetracyclin repressor-like, C-terminal domain"/>
    <property type="match status" value="1"/>
</dbReference>
<dbReference type="Pfam" id="PF00440">
    <property type="entry name" value="TetR_N"/>
    <property type="match status" value="1"/>
</dbReference>
<sequence length="205" mass="23513">MPAQVKANAKIIIQAAEQLIWQHGYQKVRIADIARDLGMSRASVYRFFGSKEELRRTIFRDILDGNYSTALSIAKLSGDAASRIRRYLQKQYLTTIDLADNHRAIYDLIVLSLDRDHDLVKRHIVRIRNVLATVIADGIDRGEFVPQNPRRTSRIFIMATAKVWHPKLISNQRVRHKEAQIHNILDFALNGLRPAGRISHEVVDD</sequence>
<dbReference type="InterPro" id="IPR009057">
    <property type="entry name" value="Homeodomain-like_sf"/>
</dbReference>
<dbReference type="InterPro" id="IPR050109">
    <property type="entry name" value="HTH-type_TetR-like_transc_reg"/>
</dbReference>
<dbReference type="GO" id="GO:0003700">
    <property type="term" value="F:DNA-binding transcription factor activity"/>
    <property type="evidence" value="ECO:0007669"/>
    <property type="project" value="TreeGrafter"/>
</dbReference>
<dbReference type="InterPro" id="IPR036271">
    <property type="entry name" value="Tet_transcr_reg_TetR-rel_C_sf"/>
</dbReference>